<keyword evidence="9" id="KW-1185">Reference proteome</keyword>
<feature type="transmembrane region" description="Helical" evidence="6">
    <location>
        <begin position="262"/>
        <end position="283"/>
    </location>
</feature>
<feature type="transmembrane region" description="Helical" evidence="6">
    <location>
        <begin position="102"/>
        <end position="126"/>
    </location>
</feature>
<feature type="transmembrane region" description="Helical" evidence="6">
    <location>
        <begin position="295"/>
        <end position="315"/>
    </location>
</feature>
<evidence type="ECO:0000256" key="5">
    <source>
        <dbReference type="ARBA" id="ARBA00023136"/>
    </source>
</evidence>
<feature type="transmembrane region" description="Helical" evidence="6">
    <location>
        <begin position="457"/>
        <end position="480"/>
    </location>
</feature>
<feature type="transmembrane region" description="Helical" evidence="6">
    <location>
        <begin position="77"/>
        <end position="96"/>
    </location>
</feature>
<feature type="transmembrane region" description="Helical" evidence="6">
    <location>
        <begin position="138"/>
        <end position="159"/>
    </location>
</feature>
<protein>
    <submittedName>
        <fullName evidence="8">Multidrug resistance protein 3</fullName>
    </submittedName>
</protein>
<dbReference type="RefSeq" id="WP_147751972.1">
    <property type="nucleotide sequence ID" value="NZ_BPQG01000028.1"/>
</dbReference>
<feature type="transmembrane region" description="Helical" evidence="6">
    <location>
        <begin position="221"/>
        <end position="241"/>
    </location>
</feature>
<dbReference type="CDD" id="cd17502">
    <property type="entry name" value="MFS_Azr1_MDR_like"/>
    <property type="match status" value="1"/>
</dbReference>
<dbReference type="Pfam" id="PF07690">
    <property type="entry name" value="MFS_1"/>
    <property type="match status" value="1"/>
</dbReference>
<evidence type="ECO:0000256" key="6">
    <source>
        <dbReference type="SAM" id="Phobius"/>
    </source>
</evidence>
<feature type="transmembrane region" description="Helical" evidence="6">
    <location>
        <begin position="196"/>
        <end position="215"/>
    </location>
</feature>
<name>A0ABQ4QFR9_9HYPH</name>
<dbReference type="PANTHER" id="PTHR23501:SF191">
    <property type="entry name" value="VACUOLAR BASIC AMINO ACID TRANSPORTER 4"/>
    <property type="match status" value="1"/>
</dbReference>
<evidence type="ECO:0000256" key="2">
    <source>
        <dbReference type="ARBA" id="ARBA00022448"/>
    </source>
</evidence>
<dbReference type="SUPFAM" id="SSF103473">
    <property type="entry name" value="MFS general substrate transporter"/>
    <property type="match status" value="1"/>
</dbReference>
<dbReference type="Gene3D" id="1.20.1250.20">
    <property type="entry name" value="MFS general substrate transporter like domains"/>
    <property type="match status" value="1"/>
</dbReference>
<keyword evidence="4 6" id="KW-1133">Transmembrane helix</keyword>
<keyword evidence="5 6" id="KW-0472">Membrane</keyword>
<dbReference type="EMBL" id="BPQG01000028">
    <property type="protein sequence ID" value="GJD44088.1"/>
    <property type="molecule type" value="Genomic_DNA"/>
</dbReference>
<feature type="transmembrane region" description="Helical" evidence="6">
    <location>
        <begin position="352"/>
        <end position="376"/>
    </location>
</feature>
<comment type="subcellular location">
    <subcellularLocation>
        <location evidence="1">Endomembrane system</location>
        <topology evidence="1">Multi-pass membrane protein</topology>
    </subcellularLocation>
</comment>
<evidence type="ECO:0000256" key="4">
    <source>
        <dbReference type="ARBA" id="ARBA00022989"/>
    </source>
</evidence>
<gene>
    <name evidence="8" type="primary">bmr3</name>
    <name evidence="8" type="ORF">AFCDBAGC_1950</name>
</gene>
<evidence type="ECO:0000259" key="7">
    <source>
        <dbReference type="PROSITE" id="PS50850"/>
    </source>
</evidence>
<reference evidence="8 9" key="1">
    <citation type="journal article" date="2021" name="Front. Microbiol.">
        <title>Comprehensive Comparative Genomics and Phenotyping of Methylobacterium Species.</title>
        <authorList>
            <person name="Alessa O."/>
            <person name="Ogura Y."/>
            <person name="Fujitani Y."/>
            <person name="Takami H."/>
            <person name="Hayashi T."/>
            <person name="Sahin N."/>
            <person name="Tani A."/>
        </authorList>
    </citation>
    <scope>NUCLEOTIDE SEQUENCE [LARGE SCALE GENOMIC DNA]</scope>
    <source>
        <strain evidence="8 9">DSM 23679</strain>
    </source>
</reference>
<evidence type="ECO:0000256" key="1">
    <source>
        <dbReference type="ARBA" id="ARBA00004127"/>
    </source>
</evidence>
<keyword evidence="3 6" id="KW-0812">Transmembrane</keyword>
<evidence type="ECO:0000313" key="8">
    <source>
        <dbReference type="EMBL" id="GJD44088.1"/>
    </source>
</evidence>
<keyword evidence="2" id="KW-0813">Transport</keyword>
<feature type="transmembrane region" description="Helical" evidence="6">
    <location>
        <begin position="46"/>
        <end position="65"/>
    </location>
</feature>
<dbReference type="PROSITE" id="PS50850">
    <property type="entry name" value="MFS"/>
    <property type="match status" value="1"/>
</dbReference>
<feature type="transmembrane region" description="Helical" evidence="6">
    <location>
        <begin position="12"/>
        <end position="34"/>
    </location>
</feature>
<proteinExistence type="predicted"/>
<dbReference type="InterPro" id="IPR011701">
    <property type="entry name" value="MFS"/>
</dbReference>
<dbReference type="PRINTS" id="PR01036">
    <property type="entry name" value="TCRTETB"/>
</dbReference>
<comment type="caution">
    <text evidence="8">The sequence shown here is derived from an EMBL/GenBank/DDBJ whole genome shotgun (WGS) entry which is preliminary data.</text>
</comment>
<dbReference type="InterPro" id="IPR020846">
    <property type="entry name" value="MFS_dom"/>
</dbReference>
<dbReference type="InterPro" id="IPR036259">
    <property type="entry name" value="MFS_trans_sf"/>
</dbReference>
<evidence type="ECO:0000256" key="3">
    <source>
        <dbReference type="ARBA" id="ARBA00022692"/>
    </source>
</evidence>
<dbReference type="Proteomes" id="UP001055117">
    <property type="component" value="Unassembled WGS sequence"/>
</dbReference>
<feature type="transmembrane region" description="Helical" evidence="6">
    <location>
        <begin position="165"/>
        <end position="184"/>
    </location>
</feature>
<feature type="domain" description="Major facilitator superfamily (MFS) profile" evidence="7">
    <location>
        <begin position="12"/>
        <end position="480"/>
    </location>
</feature>
<dbReference type="Gene3D" id="1.20.1720.10">
    <property type="entry name" value="Multidrug resistance protein D"/>
    <property type="match status" value="1"/>
</dbReference>
<sequence length="489" mass="51092">MLTSPTTRRPLVLAAVMAAMFMIAIEATIVSTAMPQIAGQLGDLHLYAWVFASFLLTQTATTVVFGKLSDLYGRRPVLLFGIAVFLAGSLLCGFAWSMPSLILFRLVQGVGAGAIQPVSMTVVGDLYSARERGRVQGYLASVWGVSSVAGPLAGGLIIGHLSWPWIFWINLPVGVLAAALFLLFLREEVERKRRRIDVIGAGLFTLAIAALMIALTETSTAPAVATASGLTFLVAITLFVLQERRAADPMLDFALWGQRSILTANAATLLSGMAIIGLTAFLPMYVQGVLRQSPLVAGFTLTLMVLGWPVGATTAARSFVRFGLRPVLLLGAALLPIGASAFVALGPETSPAVAAAGSIVMGLGMGFLSTAAIVIIQDSVAWAQRGAATASNIFARNLGSTLGATALGAVLNYRLIHPDGGATVDPDQLRRLLDNPASLGGAGEAARISLQHALHGTFWTVFAVALLTLLTALLVPRVVIADAVPAVAE</sequence>
<accession>A0ABQ4QFR9</accession>
<organism evidence="8 9">
    <name type="scientific">Methylobacterium cerastii</name>
    <dbReference type="NCBI Taxonomy" id="932741"/>
    <lineage>
        <taxon>Bacteria</taxon>
        <taxon>Pseudomonadati</taxon>
        <taxon>Pseudomonadota</taxon>
        <taxon>Alphaproteobacteria</taxon>
        <taxon>Hyphomicrobiales</taxon>
        <taxon>Methylobacteriaceae</taxon>
        <taxon>Methylobacterium</taxon>
    </lineage>
</organism>
<dbReference type="PANTHER" id="PTHR23501">
    <property type="entry name" value="MAJOR FACILITATOR SUPERFAMILY"/>
    <property type="match status" value="1"/>
</dbReference>
<feature type="transmembrane region" description="Helical" evidence="6">
    <location>
        <begin position="327"/>
        <end position="346"/>
    </location>
</feature>
<evidence type="ECO:0000313" key="9">
    <source>
        <dbReference type="Proteomes" id="UP001055117"/>
    </source>
</evidence>